<feature type="compositionally biased region" description="Basic and acidic residues" evidence="1">
    <location>
        <begin position="81"/>
        <end position="92"/>
    </location>
</feature>
<reference evidence="2" key="1">
    <citation type="submission" date="2021-07" db="EMBL/GenBank/DDBJ databases">
        <authorList>
            <person name="Durling M."/>
        </authorList>
    </citation>
    <scope>NUCLEOTIDE SEQUENCE</scope>
</reference>
<gene>
    <name evidence="2" type="ORF">HYALB_00012336</name>
</gene>
<evidence type="ECO:0000256" key="1">
    <source>
        <dbReference type="SAM" id="MobiDB-lite"/>
    </source>
</evidence>
<dbReference type="AlphaFoldDB" id="A0A9N9Q5G1"/>
<comment type="caution">
    <text evidence="2">The sequence shown here is derived from an EMBL/GenBank/DDBJ whole genome shotgun (WGS) entry which is preliminary data.</text>
</comment>
<keyword evidence="3" id="KW-1185">Reference proteome</keyword>
<name>A0A9N9Q5G1_9HELO</name>
<sequence>MLGPPGAQPIPESSVKDPCAQIPDAGVSESSIGLVENETGEGGRKEGEIKEKSLKDSLSDEYEQMAAKNAAKKLASKFRGKGKDKQEMTNDY</sequence>
<organism evidence="2 3">
    <name type="scientific">Hymenoscyphus albidus</name>
    <dbReference type="NCBI Taxonomy" id="595503"/>
    <lineage>
        <taxon>Eukaryota</taxon>
        <taxon>Fungi</taxon>
        <taxon>Dikarya</taxon>
        <taxon>Ascomycota</taxon>
        <taxon>Pezizomycotina</taxon>
        <taxon>Leotiomycetes</taxon>
        <taxon>Helotiales</taxon>
        <taxon>Helotiaceae</taxon>
        <taxon>Hymenoscyphus</taxon>
    </lineage>
</organism>
<feature type="region of interest" description="Disordered" evidence="1">
    <location>
        <begin position="1"/>
        <end position="56"/>
    </location>
</feature>
<proteinExistence type="predicted"/>
<accession>A0A9N9Q5G1</accession>
<evidence type="ECO:0000313" key="3">
    <source>
        <dbReference type="Proteomes" id="UP000701801"/>
    </source>
</evidence>
<evidence type="ECO:0000313" key="2">
    <source>
        <dbReference type="EMBL" id="CAG8975407.1"/>
    </source>
</evidence>
<dbReference type="Proteomes" id="UP000701801">
    <property type="component" value="Unassembled WGS sequence"/>
</dbReference>
<dbReference type="EMBL" id="CAJVRM010000136">
    <property type="protein sequence ID" value="CAG8975407.1"/>
    <property type="molecule type" value="Genomic_DNA"/>
</dbReference>
<protein>
    <submittedName>
        <fullName evidence="2">Uncharacterized protein</fullName>
    </submittedName>
</protein>
<feature type="compositionally biased region" description="Basic and acidic residues" evidence="1">
    <location>
        <begin position="41"/>
        <end position="56"/>
    </location>
</feature>
<feature type="region of interest" description="Disordered" evidence="1">
    <location>
        <begin position="73"/>
        <end position="92"/>
    </location>
</feature>